<dbReference type="EMBL" id="JAACJN010000033">
    <property type="protein sequence ID" value="KAF5387386.1"/>
    <property type="molecule type" value="Genomic_DNA"/>
</dbReference>
<dbReference type="Pfam" id="PF12937">
    <property type="entry name" value="F-box-like"/>
    <property type="match status" value="1"/>
</dbReference>
<sequence>MENPAHLQPPSFLETLPNELLAKIFLAGVDLDNSLTPLARPSLISYCSVSSRWRALCQSTPELWTIIRVPFEQTRHQDVVAWTTTWLERSKSCLFDFIVDFQISRLGPSVMRHAMAVMSALAPHVARLRKFHFAADQPWGPIQSLFRTTSNSPIVASELKDLQLHLLGDVGFYLQNSTYPICFKAAPRLQRQSLRSVPVPLPMHGLTVLRIEYIVVNEQELRVLAVNSPALEELALTQLYPSTQPLDLKSPKIVFPTLCSLTVSFRQIPRPVAGVFALMSTPNLSYLQIRGICQPDPFVSFPDPATLTNLHTLCLNDITLNSSQSGGVSRNDALFYLSLPSVKHLQLISTPPQSLFPEQDATRKPVLKSRRSGELRSHFNRPSPSSSLAPRANEIDLQTLTRAQWPTVKLPLSPQKSLSTSATVPYNHWPNLTTITLDTIRAKDLLWLCELVASRPEIETVYLSHSAKRHLASSLSMWKGDPASNTKGSLSSWDANLQLKPLRLSRYNVEHGDMAPADWLEKHVQVLDYNVTK</sequence>
<name>A0A8H5HQI8_9AGAR</name>
<gene>
    <name evidence="3" type="ORF">D9757_005722</name>
</gene>
<dbReference type="InterPro" id="IPR001810">
    <property type="entry name" value="F-box_dom"/>
</dbReference>
<proteinExistence type="predicted"/>
<evidence type="ECO:0000259" key="2">
    <source>
        <dbReference type="Pfam" id="PF12937"/>
    </source>
</evidence>
<reference evidence="3 4" key="1">
    <citation type="journal article" date="2020" name="ISME J.">
        <title>Uncovering the hidden diversity of litter-decomposition mechanisms in mushroom-forming fungi.</title>
        <authorList>
            <person name="Floudas D."/>
            <person name="Bentzer J."/>
            <person name="Ahren D."/>
            <person name="Johansson T."/>
            <person name="Persson P."/>
            <person name="Tunlid A."/>
        </authorList>
    </citation>
    <scope>NUCLEOTIDE SEQUENCE [LARGE SCALE GENOMIC DNA]</scope>
    <source>
        <strain evidence="3 4">CBS 406.79</strain>
    </source>
</reference>
<protein>
    <recommendedName>
        <fullName evidence="2">F-box domain-containing protein</fullName>
    </recommendedName>
</protein>
<dbReference type="Proteomes" id="UP000518752">
    <property type="component" value="Unassembled WGS sequence"/>
</dbReference>
<keyword evidence="4" id="KW-1185">Reference proteome</keyword>
<evidence type="ECO:0000313" key="4">
    <source>
        <dbReference type="Proteomes" id="UP000518752"/>
    </source>
</evidence>
<feature type="domain" description="F-box" evidence="2">
    <location>
        <begin position="14"/>
        <end position="65"/>
    </location>
</feature>
<dbReference type="InterPro" id="IPR036047">
    <property type="entry name" value="F-box-like_dom_sf"/>
</dbReference>
<dbReference type="AlphaFoldDB" id="A0A8H5HQI8"/>
<evidence type="ECO:0000313" key="3">
    <source>
        <dbReference type="EMBL" id="KAF5387386.1"/>
    </source>
</evidence>
<accession>A0A8H5HQI8</accession>
<dbReference type="SUPFAM" id="SSF81383">
    <property type="entry name" value="F-box domain"/>
    <property type="match status" value="1"/>
</dbReference>
<dbReference type="Gene3D" id="1.20.1280.50">
    <property type="match status" value="1"/>
</dbReference>
<dbReference type="SUPFAM" id="SSF52047">
    <property type="entry name" value="RNI-like"/>
    <property type="match status" value="1"/>
</dbReference>
<dbReference type="OrthoDB" id="3048040at2759"/>
<feature type="region of interest" description="Disordered" evidence="1">
    <location>
        <begin position="368"/>
        <end position="392"/>
    </location>
</feature>
<dbReference type="PANTHER" id="PTHR32212">
    <property type="entry name" value="CYCLIN-LIKE F-BOX"/>
    <property type="match status" value="1"/>
</dbReference>
<evidence type="ECO:0000256" key="1">
    <source>
        <dbReference type="SAM" id="MobiDB-lite"/>
    </source>
</evidence>
<dbReference type="PANTHER" id="PTHR32212:SF234">
    <property type="entry name" value="F-BOX_LRR-REPEAT PROTEIN 13-LIKE"/>
    <property type="match status" value="1"/>
</dbReference>
<comment type="caution">
    <text evidence="3">The sequence shown here is derived from an EMBL/GenBank/DDBJ whole genome shotgun (WGS) entry which is preliminary data.</text>
</comment>
<organism evidence="3 4">
    <name type="scientific">Collybiopsis confluens</name>
    <dbReference type="NCBI Taxonomy" id="2823264"/>
    <lineage>
        <taxon>Eukaryota</taxon>
        <taxon>Fungi</taxon>
        <taxon>Dikarya</taxon>
        <taxon>Basidiomycota</taxon>
        <taxon>Agaricomycotina</taxon>
        <taxon>Agaricomycetes</taxon>
        <taxon>Agaricomycetidae</taxon>
        <taxon>Agaricales</taxon>
        <taxon>Marasmiineae</taxon>
        <taxon>Omphalotaceae</taxon>
        <taxon>Collybiopsis</taxon>
    </lineage>
</organism>